<comment type="caution">
    <text evidence="1">The sequence shown here is derived from an EMBL/GenBank/DDBJ whole genome shotgun (WGS) entry which is preliminary data.</text>
</comment>
<protein>
    <submittedName>
        <fullName evidence="1">Uncharacterized protein</fullName>
    </submittedName>
</protein>
<dbReference type="Gene3D" id="3.30.420.10">
    <property type="entry name" value="Ribonuclease H-like superfamily/Ribonuclease H"/>
    <property type="match status" value="1"/>
</dbReference>
<keyword evidence="2" id="KW-1185">Reference proteome</keyword>
<sequence>MAYNDRMPMVFVEATLNSERYIQNIVQSILLPFLQRQGDVLFQQDNVRTHTSRVTQCTLEDSSSSVGMGDWYGWLVLFVGFAQYSSQFGRNWSRQKSDLGGVISVELVSGGVSLEWRQSWVESQHRGLERGHRKPKIPEKTRRPVALSSTILTCKNPGVTRSESNPVHLAYQSFPSDKCVTVFTRSNNLYRHKKKCKGIVCLSSGSECKCCTKKIAIDNLKIETVHLSLVIRPIHVLTTRAGEVPSGPVLDRHCAVRRINAIIAYVYTRLHEPARLLAMSLCTHQICEPSSVTKSLQDARIQATHTHTYNVHDASSLCSNDPLMN</sequence>
<evidence type="ECO:0000313" key="1">
    <source>
        <dbReference type="EMBL" id="KAJ8872788.1"/>
    </source>
</evidence>
<proteinExistence type="predicted"/>
<accession>A0ABQ9GL84</accession>
<reference evidence="1 2" key="1">
    <citation type="submission" date="2023-02" db="EMBL/GenBank/DDBJ databases">
        <title>LHISI_Scaffold_Assembly.</title>
        <authorList>
            <person name="Stuart O.P."/>
            <person name="Cleave R."/>
            <person name="Magrath M.J.L."/>
            <person name="Mikheyev A.S."/>
        </authorList>
    </citation>
    <scope>NUCLEOTIDE SEQUENCE [LARGE SCALE GENOMIC DNA]</scope>
    <source>
        <strain evidence="1">Daus_M_001</strain>
        <tissue evidence="1">Leg muscle</tissue>
    </source>
</reference>
<dbReference type="Proteomes" id="UP001159363">
    <property type="component" value="Chromosome 10"/>
</dbReference>
<evidence type="ECO:0000313" key="2">
    <source>
        <dbReference type="Proteomes" id="UP001159363"/>
    </source>
</evidence>
<dbReference type="InterPro" id="IPR036397">
    <property type="entry name" value="RNaseH_sf"/>
</dbReference>
<dbReference type="EMBL" id="JARBHB010000011">
    <property type="protein sequence ID" value="KAJ8872788.1"/>
    <property type="molecule type" value="Genomic_DNA"/>
</dbReference>
<organism evidence="1 2">
    <name type="scientific">Dryococelus australis</name>
    <dbReference type="NCBI Taxonomy" id="614101"/>
    <lineage>
        <taxon>Eukaryota</taxon>
        <taxon>Metazoa</taxon>
        <taxon>Ecdysozoa</taxon>
        <taxon>Arthropoda</taxon>
        <taxon>Hexapoda</taxon>
        <taxon>Insecta</taxon>
        <taxon>Pterygota</taxon>
        <taxon>Neoptera</taxon>
        <taxon>Polyneoptera</taxon>
        <taxon>Phasmatodea</taxon>
        <taxon>Verophasmatodea</taxon>
        <taxon>Anareolatae</taxon>
        <taxon>Phasmatidae</taxon>
        <taxon>Eurycanthinae</taxon>
        <taxon>Dryococelus</taxon>
    </lineage>
</organism>
<name>A0ABQ9GL84_9NEOP</name>
<gene>
    <name evidence="1" type="ORF">PR048_026404</name>
</gene>